<comment type="caution">
    <text evidence="3">The sequence shown here is derived from an EMBL/GenBank/DDBJ whole genome shotgun (WGS) entry which is preliminary data.</text>
</comment>
<dbReference type="GO" id="GO:0016787">
    <property type="term" value="F:hydrolase activity"/>
    <property type="evidence" value="ECO:0007669"/>
    <property type="project" value="UniProtKB-KW"/>
</dbReference>
<feature type="domain" description="Glycosyl hydrolase family 13 catalytic" evidence="2">
    <location>
        <begin position="40"/>
        <end position="369"/>
    </location>
</feature>
<organism evidence="3 4">
    <name type="scientific">Mangrovivirga halotolerans</name>
    <dbReference type="NCBI Taxonomy" id="2993936"/>
    <lineage>
        <taxon>Bacteria</taxon>
        <taxon>Pseudomonadati</taxon>
        <taxon>Bacteroidota</taxon>
        <taxon>Cytophagia</taxon>
        <taxon>Cytophagales</taxon>
        <taxon>Mangrovivirgaceae</taxon>
        <taxon>Mangrovivirga</taxon>
    </lineage>
</organism>
<dbReference type="InterPro" id="IPR013780">
    <property type="entry name" value="Glyco_hydro_b"/>
</dbReference>
<dbReference type="SUPFAM" id="SSF51445">
    <property type="entry name" value="(Trans)glycosidases"/>
    <property type="match status" value="1"/>
</dbReference>
<name>A0ABT3RNY2_9BACT</name>
<keyword evidence="3" id="KW-0378">Hydrolase</keyword>
<proteinExistence type="predicted"/>
<keyword evidence="4" id="KW-1185">Reference proteome</keyword>
<reference evidence="3 4" key="1">
    <citation type="submission" date="2022-11" db="EMBL/GenBank/DDBJ databases">
        <title>The characterization of three novel Bacteroidetes species and genomic analysis of their roles in tidal elemental geochemical cycles.</title>
        <authorList>
            <person name="Ma K."/>
        </authorList>
    </citation>
    <scope>NUCLEOTIDE SEQUENCE [LARGE SCALE GENOMIC DNA]</scope>
    <source>
        <strain evidence="3 4">M17</strain>
    </source>
</reference>
<feature type="signal peptide" evidence="1">
    <location>
        <begin position="1"/>
        <end position="21"/>
    </location>
</feature>
<dbReference type="EMBL" id="JAPFQN010000003">
    <property type="protein sequence ID" value="MCX2743494.1"/>
    <property type="molecule type" value="Genomic_DNA"/>
</dbReference>
<dbReference type="RefSeq" id="WP_266055876.1">
    <property type="nucleotide sequence ID" value="NZ_JAPFQN010000003.1"/>
</dbReference>
<dbReference type="PROSITE" id="PS51257">
    <property type="entry name" value="PROKAR_LIPOPROTEIN"/>
    <property type="match status" value="1"/>
</dbReference>
<keyword evidence="1" id="KW-0732">Signal</keyword>
<dbReference type="PANTHER" id="PTHR47786:SF2">
    <property type="entry name" value="GLYCOSYL HYDROLASE FAMILY 13 CATALYTIC DOMAIN-CONTAINING PROTEIN"/>
    <property type="match status" value="1"/>
</dbReference>
<evidence type="ECO:0000256" key="1">
    <source>
        <dbReference type="SAM" id="SignalP"/>
    </source>
</evidence>
<dbReference type="PANTHER" id="PTHR47786">
    <property type="entry name" value="ALPHA-1,4-GLUCAN:MALTOSE-1-PHOSPHATE MALTOSYLTRANSFERASE"/>
    <property type="match status" value="1"/>
</dbReference>
<dbReference type="Proteomes" id="UP001209885">
    <property type="component" value="Unassembled WGS sequence"/>
</dbReference>
<evidence type="ECO:0000259" key="2">
    <source>
        <dbReference type="SMART" id="SM00642"/>
    </source>
</evidence>
<evidence type="ECO:0000313" key="3">
    <source>
        <dbReference type="EMBL" id="MCX2743494.1"/>
    </source>
</evidence>
<gene>
    <name evidence="3" type="ORF">OO013_06435</name>
</gene>
<accession>A0ABT3RNY2</accession>
<dbReference type="Pfam" id="PF00128">
    <property type="entry name" value="Alpha-amylase"/>
    <property type="match status" value="2"/>
</dbReference>
<dbReference type="CDD" id="cd11313">
    <property type="entry name" value="AmyAc_arch_bac_AmyA"/>
    <property type="match status" value="1"/>
</dbReference>
<feature type="chain" id="PRO_5046586040" evidence="1">
    <location>
        <begin position="22"/>
        <end position="459"/>
    </location>
</feature>
<evidence type="ECO:0000313" key="4">
    <source>
        <dbReference type="Proteomes" id="UP001209885"/>
    </source>
</evidence>
<sequence>MKRILFIVSTFSIFLFSCNNAQTQAGQPTNNKNKNENIKPVYPKLAASDIIYEVNIRQHTLDGTIKAFMDDMERLHDMGVDMLWIMPVQPIGVKNRKGELGSYYSIQDYKKVNPEFGTMEDFKALVNKAHEMDMKVILDWVPNHTAWDHPWITEHPEYYEQNDQGEIIYEADWTDIALLDHTNPETRKAMIEEMKYWVSETDLDGFRCDHPIHDIPMYFWEEATEELDQMKDLFWLAEVDEPRAHLEFDATYAWGLLGVTNEVGEDKKPGKEIAEYIENDQEKYGRKPFRLTMTTNHDVNSWEGTVFERYGEGYKTFAAMTFTAYGMPMLYSGQEAGMDKRLKFFDKDTIDWTDENNYQDFFTKLIEIHTDNEALHAGEYGGITVHINNDEEVYAFKREKNGNQVIGIFNFSGEPQTMNLTDASVAGNYNDEFTGKEVSLTVDQPLNLQPWEYLILISK</sequence>
<dbReference type="InterPro" id="IPR017853">
    <property type="entry name" value="GH"/>
</dbReference>
<protein>
    <submittedName>
        <fullName evidence="3">Alpha-amylase family glycosyl hydrolase</fullName>
    </submittedName>
</protein>
<dbReference type="Gene3D" id="3.20.20.80">
    <property type="entry name" value="Glycosidases"/>
    <property type="match status" value="1"/>
</dbReference>
<dbReference type="SUPFAM" id="SSF51011">
    <property type="entry name" value="Glycosyl hydrolase domain"/>
    <property type="match status" value="1"/>
</dbReference>
<dbReference type="SMART" id="SM00642">
    <property type="entry name" value="Aamy"/>
    <property type="match status" value="1"/>
</dbReference>
<dbReference type="Gene3D" id="2.60.40.1180">
    <property type="entry name" value="Golgi alpha-mannosidase II"/>
    <property type="match status" value="1"/>
</dbReference>
<dbReference type="InterPro" id="IPR006047">
    <property type="entry name" value="GH13_cat_dom"/>
</dbReference>